<dbReference type="InterPro" id="IPR005304">
    <property type="entry name" value="Rbsml_bgen_MeTrfase_EMG1/NEP1"/>
</dbReference>
<dbReference type="NCBIfam" id="NF003203">
    <property type="entry name" value="PRK04171.1-1"/>
    <property type="match status" value="1"/>
</dbReference>
<evidence type="ECO:0000256" key="6">
    <source>
        <dbReference type="ARBA" id="ARBA00022679"/>
    </source>
</evidence>
<keyword evidence="7 10" id="KW-0949">S-adenosyl-L-methionine</keyword>
<evidence type="ECO:0000256" key="8">
    <source>
        <dbReference type="ARBA" id="ARBA00022730"/>
    </source>
</evidence>
<feature type="site" description="Interaction with substrate rRNA" evidence="10">
    <location>
        <position position="102"/>
    </location>
</feature>
<keyword evidence="5 10" id="KW-0489">Methyltransferase</keyword>
<keyword evidence="12" id="KW-1185">Reference proteome</keyword>
<dbReference type="InterPro" id="IPR023503">
    <property type="entry name" value="Ribosome_NEP1_arc"/>
</dbReference>
<feature type="site" description="Interaction with substrate rRNA" evidence="10">
    <location>
        <position position="61"/>
    </location>
</feature>
<organism evidence="11 12">
    <name type="scientific">Saccharolobus caldissimus</name>
    <dbReference type="NCBI Taxonomy" id="1702097"/>
    <lineage>
        <taxon>Archaea</taxon>
        <taxon>Thermoproteota</taxon>
        <taxon>Thermoprotei</taxon>
        <taxon>Sulfolobales</taxon>
        <taxon>Sulfolobaceae</taxon>
        <taxon>Saccharolobus</taxon>
    </lineage>
</organism>
<evidence type="ECO:0000256" key="3">
    <source>
        <dbReference type="ARBA" id="ARBA00022517"/>
    </source>
</evidence>
<feature type="binding site" evidence="10">
    <location>
        <begin position="194"/>
        <end position="199"/>
    </location>
    <ligand>
        <name>S-adenosyl-L-methionine</name>
        <dbReference type="ChEBI" id="CHEBI:59789"/>
    </ligand>
</feature>
<evidence type="ECO:0000256" key="9">
    <source>
        <dbReference type="ARBA" id="ARBA00022884"/>
    </source>
</evidence>
<name>A0AAQ4CTA3_9CREN</name>
<accession>A0AAQ4CTA3</accession>
<dbReference type="InterPro" id="IPR029026">
    <property type="entry name" value="tRNA_m1G_MTases_N"/>
</dbReference>
<evidence type="ECO:0000256" key="4">
    <source>
        <dbReference type="ARBA" id="ARBA00022552"/>
    </source>
</evidence>
<protein>
    <recommendedName>
        <fullName evidence="10">Ribosomal RNA small subunit methyltransferase Nep1</fullName>
        <ecNumber evidence="10">2.1.1.-</ecNumber>
    </recommendedName>
    <alternativeName>
        <fullName evidence="10">16S rRNA (pseudouridine-N1-)-methyltransferase Nep1</fullName>
    </alternativeName>
</protein>
<dbReference type="GeneID" id="68866781"/>
<keyword evidence="4 10" id="KW-0698">rRNA processing</keyword>
<feature type="binding site" evidence="10">
    <location>
        <position position="172"/>
    </location>
    <ligand>
        <name>S-adenosyl-L-methionine</name>
        <dbReference type="ChEBI" id="CHEBI:59789"/>
    </ligand>
</feature>
<evidence type="ECO:0000313" key="12">
    <source>
        <dbReference type="Proteomes" id="UP001319921"/>
    </source>
</evidence>
<evidence type="ECO:0000256" key="1">
    <source>
        <dbReference type="ARBA" id="ARBA00008115"/>
    </source>
</evidence>
<comment type="subunit">
    <text evidence="2 10">Homodimer.</text>
</comment>
<dbReference type="PANTHER" id="PTHR12636">
    <property type="entry name" value="NEP1/MRA1"/>
    <property type="match status" value="1"/>
</dbReference>
<dbReference type="RefSeq" id="WP_229569386.1">
    <property type="nucleotide sequence ID" value="NZ_AP025226.1"/>
</dbReference>
<keyword evidence="8 10" id="KW-0699">rRNA-binding</keyword>
<keyword evidence="3 10" id="KW-0690">Ribosome biogenesis</keyword>
<dbReference type="FunFam" id="3.40.1280.10:FF:000042">
    <property type="entry name" value="Ribosomal RNA small subunit methyltransferase Nep1"/>
    <property type="match status" value="1"/>
</dbReference>
<evidence type="ECO:0000256" key="5">
    <source>
        <dbReference type="ARBA" id="ARBA00022603"/>
    </source>
</evidence>
<dbReference type="AlphaFoldDB" id="A0AAQ4CTA3"/>
<evidence type="ECO:0000256" key="7">
    <source>
        <dbReference type="ARBA" id="ARBA00022691"/>
    </source>
</evidence>
<proteinExistence type="inferred from homology"/>
<dbReference type="CDD" id="cd18088">
    <property type="entry name" value="Nep1-like"/>
    <property type="match status" value="1"/>
</dbReference>
<dbReference type="InterPro" id="IPR029028">
    <property type="entry name" value="Alpha/beta_knot_MTases"/>
</dbReference>
<feature type="site" description="Interaction with substrate rRNA" evidence="10">
    <location>
        <position position="99"/>
    </location>
</feature>
<dbReference type="EMBL" id="AP025226">
    <property type="protein sequence ID" value="BDB99034.1"/>
    <property type="molecule type" value="Genomic_DNA"/>
</dbReference>
<evidence type="ECO:0000256" key="10">
    <source>
        <dbReference type="HAMAP-Rule" id="MF_00554"/>
    </source>
</evidence>
<dbReference type="GO" id="GO:0070475">
    <property type="term" value="P:rRNA base methylation"/>
    <property type="evidence" value="ECO:0007669"/>
    <property type="project" value="InterPro"/>
</dbReference>
<dbReference type="SUPFAM" id="SSF75217">
    <property type="entry name" value="alpha/beta knot"/>
    <property type="match status" value="1"/>
</dbReference>
<dbReference type="Pfam" id="PF03587">
    <property type="entry name" value="EMG1"/>
    <property type="match status" value="1"/>
</dbReference>
<reference evidence="11 12" key="1">
    <citation type="journal article" date="2022" name="Microbiol. Resour. Announc.">
        <title>Complete Genome Sequence of the Hyperthermophilic and Acidophilic Archaeon Saccharolobus caldissimus Strain HS-3T.</title>
        <authorList>
            <person name="Sakai H.D."/>
            <person name="Kurosawa N."/>
        </authorList>
    </citation>
    <scope>NUCLEOTIDE SEQUENCE [LARGE SCALE GENOMIC DNA]</scope>
    <source>
        <strain evidence="11 12">JCM32116</strain>
    </source>
</reference>
<dbReference type="EC" id="2.1.1.-" evidence="10"/>
<keyword evidence="6 10" id="KW-0808">Transferase</keyword>
<gene>
    <name evidence="10" type="primary">nep1</name>
    <name evidence="11" type="ORF">SACC_20510</name>
</gene>
<dbReference type="HAMAP" id="MF_00554">
    <property type="entry name" value="NEP1"/>
    <property type="match status" value="1"/>
</dbReference>
<comment type="catalytic activity">
    <reaction evidence="10">
        <text>a pseudouridine in rRNA + S-adenosyl-L-methionine = an N(1)-methylpseudouridine in rRNA + S-adenosyl-L-homocysteine + H(+)</text>
        <dbReference type="Rhea" id="RHEA:46696"/>
        <dbReference type="Rhea" id="RHEA-COMP:11634"/>
        <dbReference type="Rhea" id="RHEA-COMP:13933"/>
        <dbReference type="ChEBI" id="CHEBI:15378"/>
        <dbReference type="ChEBI" id="CHEBI:57856"/>
        <dbReference type="ChEBI" id="CHEBI:59789"/>
        <dbReference type="ChEBI" id="CHEBI:65314"/>
        <dbReference type="ChEBI" id="CHEBI:74890"/>
    </reaction>
</comment>
<dbReference type="Gene3D" id="3.40.1280.10">
    <property type="match status" value="1"/>
</dbReference>
<feature type="site" description="Stabilizes Arg-xx" evidence="10">
    <location>
        <position position="63"/>
    </location>
</feature>
<evidence type="ECO:0000313" key="11">
    <source>
        <dbReference type="EMBL" id="BDB99034.1"/>
    </source>
</evidence>
<sequence length="218" mass="25066">MNINIILLEAGIELVPKEIVNHPSVVKNAKRRKKKPEDTLLDISLHYHAMKKLENVHKRGRPDIVHQALLIMLTDPMIKGDFYIHTIESKIIRINPKMRPPKNYLRFVGLMEQLLKYGKVPLDSNETLMEVTNLTLEDLMTKYNLALLSEKGEKIAPEELCRLGDNWILGIGAFPHGDFSEKIQKISKKIYSISKFPLETQQVICRIFSACNQILGWP</sequence>
<dbReference type="PANTHER" id="PTHR12636:SF5">
    <property type="entry name" value="RIBOSOMAL RNA SMALL SUBUNIT METHYLTRANSFERASE NEP1"/>
    <property type="match status" value="1"/>
</dbReference>
<comment type="similarity">
    <text evidence="1 10">Belongs to the class IV-like SAM-binding methyltransferase superfamily. RNA methyltransferase NEP1 family.</text>
</comment>
<dbReference type="Proteomes" id="UP001319921">
    <property type="component" value="Chromosome"/>
</dbReference>
<feature type="site" description="Interaction with substrate rRNA" evidence="10">
    <location>
        <position position="106"/>
    </location>
</feature>
<feature type="binding site" evidence="10">
    <location>
        <position position="177"/>
    </location>
    <ligand>
        <name>S-adenosyl-L-methionine</name>
        <dbReference type="ChEBI" id="CHEBI:59789"/>
    </ligand>
</feature>
<dbReference type="GO" id="GO:0070037">
    <property type="term" value="F:rRNA (pseudouridine) methyltransferase activity"/>
    <property type="evidence" value="ECO:0007669"/>
    <property type="project" value="UniProtKB-UniRule"/>
</dbReference>
<dbReference type="GO" id="GO:0019843">
    <property type="term" value="F:rRNA binding"/>
    <property type="evidence" value="ECO:0007669"/>
    <property type="project" value="UniProtKB-UniRule"/>
</dbReference>
<comment type="function">
    <text evidence="10">Methyltransferase involved in ribosomal biogenesis. Specifically catalyzes the N1-methylation of the pseudouridine corresponding to position 914 in M.jannaschii 16S rRNA.</text>
</comment>
<keyword evidence="9 10" id="KW-0694">RNA-binding</keyword>
<dbReference type="KEGG" id="scas:SACC_20510"/>
<evidence type="ECO:0000256" key="2">
    <source>
        <dbReference type="ARBA" id="ARBA00011738"/>
    </source>
</evidence>